<sequence>MLQILVTNIITLTYLVANKYQNNTYLIN</sequence>
<dbReference type="EMBL" id="KN405161">
    <property type="protein sequence ID" value="KHG16027.1"/>
    <property type="molecule type" value="Genomic_DNA"/>
</dbReference>
<accession>A0A0B0NTP4</accession>
<protein>
    <submittedName>
        <fullName evidence="1">Uncharacterized protein</fullName>
    </submittedName>
</protein>
<keyword evidence="2" id="KW-1185">Reference proteome</keyword>
<dbReference type="AlphaFoldDB" id="A0A0B0NTP4"/>
<dbReference type="Proteomes" id="UP000032142">
    <property type="component" value="Unassembled WGS sequence"/>
</dbReference>
<name>A0A0B0NTP4_GOSAR</name>
<gene>
    <name evidence="1" type="ORF">F383_23806</name>
</gene>
<evidence type="ECO:0000313" key="1">
    <source>
        <dbReference type="EMBL" id="KHG16027.1"/>
    </source>
</evidence>
<evidence type="ECO:0000313" key="2">
    <source>
        <dbReference type="Proteomes" id="UP000032142"/>
    </source>
</evidence>
<proteinExistence type="predicted"/>
<reference evidence="2" key="1">
    <citation type="submission" date="2014-09" db="EMBL/GenBank/DDBJ databases">
        <authorList>
            <person name="Mudge J."/>
            <person name="Ramaraj T."/>
            <person name="Lindquist I.E."/>
            <person name="Bharti A.K."/>
            <person name="Sundararajan A."/>
            <person name="Cameron C.T."/>
            <person name="Woodward J.E."/>
            <person name="May G.D."/>
            <person name="Brubaker C."/>
            <person name="Broadhvest J."/>
            <person name="Wilkins T.A."/>
        </authorList>
    </citation>
    <scope>NUCLEOTIDE SEQUENCE</scope>
    <source>
        <strain evidence="2">cv. AKA8401</strain>
    </source>
</reference>
<organism evidence="1 2">
    <name type="scientific">Gossypium arboreum</name>
    <name type="common">Tree cotton</name>
    <name type="synonym">Gossypium nanking</name>
    <dbReference type="NCBI Taxonomy" id="29729"/>
    <lineage>
        <taxon>Eukaryota</taxon>
        <taxon>Viridiplantae</taxon>
        <taxon>Streptophyta</taxon>
        <taxon>Embryophyta</taxon>
        <taxon>Tracheophyta</taxon>
        <taxon>Spermatophyta</taxon>
        <taxon>Magnoliopsida</taxon>
        <taxon>eudicotyledons</taxon>
        <taxon>Gunneridae</taxon>
        <taxon>Pentapetalae</taxon>
        <taxon>rosids</taxon>
        <taxon>malvids</taxon>
        <taxon>Malvales</taxon>
        <taxon>Malvaceae</taxon>
        <taxon>Malvoideae</taxon>
        <taxon>Gossypium</taxon>
    </lineage>
</organism>